<feature type="domain" description="Glycoside hydrolase family 20 catalytic" evidence="7">
    <location>
        <begin position="167"/>
        <end position="501"/>
    </location>
</feature>
<evidence type="ECO:0000256" key="6">
    <source>
        <dbReference type="PIRSR" id="PIRSR625705-1"/>
    </source>
</evidence>
<dbReference type="InterPro" id="IPR017853">
    <property type="entry name" value="GH"/>
</dbReference>
<accession>A0A6N2W4Q6</accession>
<dbReference type="GO" id="GO:0005975">
    <property type="term" value="P:carbohydrate metabolic process"/>
    <property type="evidence" value="ECO:0007669"/>
    <property type="project" value="InterPro"/>
</dbReference>
<feature type="domain" description="Beta-hexosaminidase bacterial type N-terminal" evidence="8">
    <location>
        <begin position="34"/>
        <end position="163"/>
    </location>
</feature>
<sequence>MFILSDKNMNKILLILFFIGNILNTTIIRGQNTCPLIPYPQSSSRINETFQLSSRCVIVYTEEFESQAYLLQKELLRYTSIAVSTLPDKATLDSNIVYNVIKLKKDYKFKSEGYSLKMHTKDITITAGQPSGMINGVMSLVQLTRLSTLQNTLVPIECWEIEDSPLYAWRGFMLDEARHFWGMKKVKQILNWMALYKLNRFHWHLTDSQGWRIEIKKYPKLALIGGIGNYGEEYTPAQFYTQEEIKEIVTYALERNIHIIPEIDMPGHASAASKAYPEFSGGGSPKYPGYTFNPGKDSVYTYLTDILKEVDALFPSQVIHLGGDEVHYGNQDWNTNKDIQDLMKHEKMKNLKDVENYFFQRMADSLLLIHNKVAAWDEVADSQLSPEHTIVFFWRQNRPEQLQKSLDRKFNIVLCPRLPMYLDYAQDTLQVHGVDWRKFSYNSYQKVYSFSPQDIPVKYPKNCNILGIQANLWTERIETEDRLDYMLFPRMAALAENAWTKEKNKNINSFNIRLKKQFNLYKKDHIYYSDPFTPKETGEPVR</sequence>
<dbReference type="InterPro" id="IPR015882">
    <property type="entry name" value="HEX_bac_N"/>
</dbReference>
<reference evidence="9" key="1">
    <citation type="submission" date="2019-11" db="EMBL/GenBank/DDBJ databases">
        <authorList>
            <person name="Feng L."/>
        </authorList>
    </citation>
    <scope>NUCLEOTIDE SEQUENCE</scope>
    <source>
        <strain evidence="9">BovatusLFYP28</strain>
    </source>
</reference>
<dbReference type="GO" id="GO:0004563">
    <property type="term" value="F:beta-N-acetylhexosaminidase activity"/>
    <property type="evidence" value="ECO:0007669"/>
    <property type="project" value="UniProtKB-EC"/>
</dbReference>
<dbReference type="Gene3D" id="3.20.20.80">
    <property type="entry name" value="Glycosidases"/>
    <property type="match status" value="1"/>
</dbReference>
<dbReference type="GO" id="GO:0030203">
    <property type="term" value="P:glycosaminoglycan metabolic process"/>
    <property type="evidence" value="ECO:0007669"/>
    <property type="project" value="TreeGrafter"/>
</dbReference>
<dbReference type="Gene3D" id="3.30.379.10">
    <property type="entry name" value="Chitobiase/beta-hexosaminidase domain 2-like"/>
    <property type="match status" value="1"/>
</dbReference>
<dbReference type="GO" id="GO:0016020">
    <property type="term" value="C:membrane"/>
    <property type="evidence" value="ECO:0007669"/>
    <property type="project" value="TreeGrafter"/>
</dbReference>
<dbReference type="PANTHER" id="PTHR22600:SF57">
    <property type="entry name" value="BETA-N-ACETYLHEXOSAMINIDASE"/>
    <property type="match status" value="1"/>
</dbReference>
<evidence type="ECO:0000256" key="1">
    <source>
        <dbReference type="ARBA" id="ARBA00001231"/>
    </source>
</evidence>
<comment type="similarity">
    <text evidence="2">Belongs to the glycosyl hydrolase 20 family.</text>
</comment>
<dbReference type="SUPFAM" id="SSF51445">
    <property type="entry name" value="(Trans)glycosidases"/>
    <property type="match status" value="1"/>
</dbReference>
<keyword evidence="4 9" id="KW-0378">Hydrolase</keyword>
<organism evidence="9">
    <name type="scientific">Bacteroides ovatus</name>
    <dbReference type="NCBI Taxonomy" id="28116"/>
    <lineage>
        <taxon>Bacteria</taxon>
        <taxon>Pseudomonadati</taxon>
        <taxon>Bacteroidota</taxon>
        <taxon>Bacteroidia</taxon>
        <taxon>Bacteroidales</taxon>
        <taxon>Bacteroidaceae</taxon>
        <taxon>Bacteroides</taxon>
    </lineage>
</organism>
<feature type="active site" description="Proton donor" evidence="6">
    <location>
        <position position="325"/>
    </location>
</feature>
<evidence type="ECO:0000313" key="9">
    <source>
        <dbReference type="EMBL" id="VYT34346.1"/>
    </source>
</evidence>
<protein>
    <recommendedName>
        <fullName evidence="3">beta-N-acetylhexosaminidase</fullName>
        <ecNumber evidence="3">3.2.1.52</ecNumber>
    </recommendedName>
</protein>
<evidence type="ECO:0000256" key="3">
    <source>
        <dbReference type="ARBA" id="ARBA00012663"/>
    </source>
</evidence>
<name>A0A6N2W4Q6_BACOV</name>
<proteinExistence type="inferred from homology"/>
<dbReference type="PANTHER" id="PTHR22600">
    <property type="entry name" value="BETA-HEXOSAMINIDASE"/>
    <property type="match status" value="1"/>
</dbReference>
<evidence type="ECO:0000256" key="2">
    <source>
        <dbReference type="ARBA" id="ARBA00006285"/>
    </source>
</evidence>
<dbReference type="AlphaFoldDB" id="A0A6N2W4Q6"/>
<keyword evidence="5 9" id="KW-0326">Glycosidase</keyword>
<evidence type="ECO:0000256" key="5">
    <source>
        <dbReference type="ARBA" id="ARBA00023295"/>
    </source>
</evidence>
<dbReference type="SUPFAM" id="SSF55545">
    <property type="entry name" value="beta-N-acetylhexosaminidase-like domain"/>
    <property type="match status" value="1"/>
</dbReference>
<dbReference type="InterPro" id="IPR029018">
    <property type="entry name" value="Hex-like_dom2"/>
</dbReference>
<dbReference type="EC" id="3.2.1.52" evidence="3"/>
<dbReference type="CDD" id="cd06563">
    <property type="entry name" value="GH20_chitobiase-like"/>
    <property type="match status" value="1"/>
</dbReference>
<dbReference type="PRINTS" id="PR00738">
    <property type="entry name" value="GLHYDRLASE20"/>
</dbReference>
<evidence type="ECO:0000259" key="8">
    <source>
        <dbReference type="Pfam" id="PF02838"/>
    </source>
</evidence>
<gene>
    <name evidence="9" type="primary">exo I_1</name>
    <name evidence="9" type="ORF">BOLFYP28_02610</name>
</gene>
<dbReference type="Pfam" id="PF02838">
    <property type="entry name" value="Glyco_hydro_20b"/>
    <property type="match status" value="1"/>
</dbReference>
<dbReference type="PIRSF" id="PIRSF001093">
    <property type="entry name" value="B-hxosamndse_ab_euk"/>
    <property type="match status" value="1"/>
</dbReference>
<dbReference type="EMBL" id="CACRTD010000041">
    <property type="protein sequence ID" value="VYT34346.1"/>
    <property type="molecule type" value="Genomic_DNA"/>
</dbReference>
<comment type="catalytic activity">
    <reaction evidence="1">
        <text>Hydrolysis of terminal non-reducing N-acetyl-D-hexosamine residues in N-acetyl-beta-D-hexosaminides.</text>
        <dbReference type="EC" id="3.2.1.52"/>
    </reaction>
</comment>
<dbReference type="Pfam" id="PF00728">
    <property type="entry name" value="Glyco_hydro_20"/>
    <property type="match status" value="1"/>
</dbReference>
<evidence type="ECO:0000259" key="7">
    <source>
        <dbReference type="Pfam" id="PF00728"/>
    </source>
</evidence>
<dbReference type="InterPro" id="IPR015883">
    <property type="entry name" value="Glyco_hydro_20_cat"/>
</dbReference>
<evidence type="ECO:0000256" key="4">
    <source>
        <dbReference type="ARBA" id="ARBA00022801"/>
    </source>
</evidence>
<dbReference type="InterPro" id="IPR025705">
    <property type="entry name" value="Beta_hexosaminidase_sua/sub"/>
</dbReference>